<sequence length="96" mass="10831">MLTSCRAAALCASLCRCTPRPLQHFNYRRFDDYNVAASQTAAPSRVRTRKTDDVVFALERLGGMVSRPLRALGRCNTSSQTHFSNKITLLLHDQFQ</sequence>
<organism evidence="1 2">
    <name type="scientific">Brassica cretica</name>
    <name type="common">Mustard</name>
    <dbReference type="NCBI Taxonomy" id="69181"/>
    <lineage>
        <taxon>Eukaryota</taxon>
        <taxon>Viridiplantae</taxon>
        <taxon>Streptophyta</taxon>
        <taxon>Embryophyta</taxon>
        <taxon>Tracheophyta</taxon>
        <taxon>Spermatophyta</taxon>
        <taxon>Magnoliopsida</taxon>
        <taxon>eudicotyledons</taxon>
        <taxon>Gunneridae</taxon>
        <taxon>Pentapetalae</taxon>
        <taxon>rosids</taxon>
        <taxon>malvids</taxon>
        <taxon>Brassicales</taxon>
        <taxon>Brassicaceae</taxon>
        <taxon>Brassiceae</taxon>
        <taxon>Brassica</taxon>
    </lineage>
</organism>
<protein>
    <submittedName>
        <fullName evidence="1">Uncharacterized protein</fullName>
    </submittedName>
</protein>
<gene>
    <name evidence="1" type="ORF">F2Q69_00040881</name>
</gene>
<accession>A0A8S9NEE7</accession>
<evidence type="ECO:0000313" key="1">
    <source>
        <dbReference type="EMBL" id="KAF3500566.1"/>
    </source>
</evidence>
<dbReference type="Proteomes" id="UP000712600">
    <property type="component" value="Unassembled WGS sequence"/>
</dbReference>
<dbReference type="EMBL" id="QGKX02001621">
    <property type="protein sequence ID" value="KAF3500566.1"/>
    <property type="molecule type" value="Genomic_DNA"/>
</dbReference>
<proteinExistence type="predicted"/>
<reference evidence="1" key="1">
    <citation type="submission" date="2019-12" db="EMBL/GenBank/DDBJ databases">
        <title>Genome sequencing and annotation of Brassica cretica.</title>
        <authorList>
            <person name="Studholme D.J."/>
            <person name="Sarris P."/>
        </authorList>
    </citation>
    <scope>NUCLEOTIDE SEQUENCE</scope>
    <source>
        <strain evidence="1">PFS-109/04</strain>
        <tissue evidence="1">Leaf</tissue>
    </source>
</reference>
<name>A0A8S9NEE7_BRACR</name>
<comment type="caution">
    <text evidence="1">The sequence shown here is derived from an EMBL/GenBank/DDBJ whole genome shotgun (WGS) entry which is preliminary data.</text>
</comment>
<evidence type="ECO:0000313" key="2">
    <source>
        <dbReference type="Proteomes" id="UP000712600"/>
    </source>
</evidence>
<dbReference type="AlphaFoldDB" id="A0A8S9NEE7"/>